<dbReference type="InterPro" id="IPR023346">
    <property type="entry name" value="Lysozyme-like_dom_sf"/>
</dbReference>
<accession>A0A9X3CJH1</accession>
<name>A0A9X3CJH1_9VIBR</name>
<proteinExistence type="inferred from homology"/>
<comment type="caution">
    <text evidence="3">The sequence shown here is derived from an EMBL/GenBank/DDBJ whole genome shotgun (WGS) entry which is preliminary data.</text>
</comment>
<dbReference type="PANTHER" id="PTHR37423:SF2">
    <property type="entry name" value="MEMBRANE-BOUND LYTIC MUREIN TRANSGLYCOSYLASE C"/>
    <property type="match status" value="1"/>
</dbReference>
<dbReference type="PANTHER" id="PTHR37423">
    <property type="entry name" value="SOLUBLE LYTIC MUREIN TRANSGLYCOSYLASE-RELATED"/>
    <property type="match status" value="1"/>
</dbReference>
<evidence type="ECO:0000313" key="4">
    <source>
        <dbReference type="Proteomes" id="UP001155587"/>
    </source>
</evidence>
<reference evidence="3" key="1">
    <citation type="submission" date="2022-02" db="EMBL/GenBank/DDBJ databases">
        <title>Vibrio sp. nov, a new bacterium isolated from seawater.</title>
        <authorList>
            <person name="Yuan Y."/>
        </authorList>
    </citation>
    <scope>NUCLEOTIDE SEQUENCE</scope>
    <source>
        <strain evidence="3">ZSDZ65</strain>
    </source>
</reference>
<protein>
    <submittedName>
        <fullName evidence="3">Transglycosylase SLT domain-containing protein</fullName>
    </submittedName>
</protein>
<dbReference type="Pfam" id="PF01464">
    <property type="entry name" value="SLT"/>
    <property type="match status" value="1"/>
</dbReference>
<dbReference type="InterPro" id="IPR000189">
    <property type="entry name" value="Transglyc_AS"/>
</dbReference>
<feature type="domain" description="Transglycosylase SLT" evidence="2">
    <location>
        <begin position="107"/>
        <end position="230"/>
    </location>
</feature>
<dbReference type="GO" id="GO:0000270">
    <property type="term" value="P:peptidoglycan metabolic process"/>
    <property type="evidence" value="ECO:0007669"/>
    <property type="project" value="InterPro"/>
</dbReference>
<dbReference type="PROSITE" id="PS00922">
    <property type="entry name" value="TRANSGLYCOSYLASE"/>
    <property type="match status" value="1"/>
</dbReference>
<dbReference type="GO" id="GO:0008933">
    <property type="term" value="F:peptidoglycan lytic transglycosylase activity"/>
    <property type="evidence" value="ECO:0007669"/>
    <property type="project" value="InterPro"/>
</dbReference>
<dbReference type="RefSeq" id="WP_265672944.1">
    <property type="nucleotide sequence ID" value="NZ_JAKRRY010000001.1"/>
</dbReference>
<dbReference type="AlphaFoldDB" id="A0A9X3CJH1"/>
<keyword evidence="4" id="KW-1185">Reference proteome</keyword>
<dbReference type="GO" id="GO:0016020">
    <property type="term" value="C:membrane"/>
    <property type="evidence" value="ECO:0007669"/>
    <property type="project" value="InterPro"/>
</dbReference>
<dbReference type="EMBL" id="JAKRRY010000001">
    <property type="protein sequence ID" value="MCW8344522.1"/>
    <property type="molecule type" value="Genomic_DNA"/>
</dbReference>
<gene>
    <name evidence="3" type="ORF">MD535_00580</name>
</gene>
<sequence>MGIEFNTRCQHSVVSVLCCLFLICSGNVLGNDRRVHYEKMLPGIKENSTKQLTLKTDSTQIQSNRNTKYDSHHVVTELRGSVSSSPTILEPIKTNRQHSKITTYLPIIQKASRKWGIDVSLILAVIHVESYFEPRARSHAPAFGLMQIMRTGAVAEISQRYFGNTAFTSEDLYRPDININIGTAYLRVLQSHYLNGIASPRSREWLSIAAYNCGPANLHKYFKRNNSVETFTHTVNQMSEAAIFNYLTSEFPISETRHYVKKVIDKQRRYEAFR</sequence>
<dbReference type="SUPFAM" id="SSF53955">
    <property type="entry name" value="Lysozyme-like"/>
    <property type="match status" value="1"/>
</dbReference>
<dbReference type="Proteomes" id="UP001155587">
    <property type="component" value="Unassembled WGS sequence"/>
</dbReference>
<dbReference type="InterPro" id="IPR008258">
    <property type="entry name" value="Transglycosylase_SLT_dom_1"/>
</dbReference>
<evidence type="ECO:0000256" key="1">
    <source>
        <dbReference type="ARBA" id="ARBA00007734"/>
    </source>
</evidence>
<dbReference type="Gene3D" id="1.10.530.10">
    <property type="match status" value="1"/>
</dbReference>
<evidence type="ECO:0000313" key="3">
    <source>
        <dbReference type="EMBL" id="MCW8344522.1"/>
    </source>
</evidence>
<organism evidence="3 4">
    <name type="scientific">Vibrio qingdaonensis</name>
    <dbReference type="NCBI Taxonomy" id="2829491"/>
    <lineage>
        <taxon>Bacteria</taxon>
        <taxon>Pseudomonadati</taxon>
        <taxon>Pseudomonadota</taxon>
        <taxon>Gammaproteobacteria</taxon>
        <taxon>Vibrionales</taxon>
        <taxon>Vibrionaceae</taxon>
        <taxon>Vibrio</taxon>
    </lineage>
</organism>
<evidence type="ECO:0000259" key="2">
    <source>
        <dbReference type="Pfam" id="PF01464"/>
    </source>
</evidence>
<comment type="similarity">
    <text evidence="1">Belongs to the transglycosylase Slt family.</text>
</comment>